<dbReference type="EMBL" id="CAJVPW010002471">
    <property type="protein sequence ID" value="CAG8507073.1"/>
    <property type="molecule type" value="Genomic_DNA"/>
</dbReference>
<accession>A0ACA9L5G6</accession>
<reference evidence="1" key="1">
    <citation type="submission" date="2021-06" db="EMBL/GenBank/DDBJ databases">
        <authorList>
            <person name="Kallberg Y."/>
            <person name="Tangrot J."/>
            <person name="Rosling A."/>
        </authorList>
    </citation>
    <scope>NUCLEOTIDE SEQUENCE</scope>
    <source>
        <strain evidence="1">28 12/20/2015</strain>
    </source>
</reference>
<name>A0ACA9L5G6_9GLOM</name>
<proteinExistence type="predicted"/>
<evidence type="ECO:0000313" key="1">
    <source>
        <dbReference type="EMBL" id="CAG8507073.1"/>
    </source>
</evidence>
<dbReference type="Proteomes" id="UP000789366">
    <property type="component" value="Unassembled WGS sequence"/>
</dbReference>
<organism evidence="1 2">
    <name type="scientific">Cetraspora pellucida</name>
    <dbReference type="NCBI Taxonomy" id="1433469"/>
    <lineage>
        <taxon>Eukaryota</taxon>
        <taxon>Fungi</taxon>
        <taxon>Fungi incertae sedis</taxon>
        <taxon>Mucoromycota</taxon>
        <taxon>Glomeromycotina</taxon>
        <taxon>Glomeromycetes</taxon>
        <taxon>Diversisporales</taxon>
        <taxon>Gigasporaceae</taxon>
        <taxon>Cetraspora</taxon>
    </lineage>
</organism>
<comment type="caution">
    <text evidence="1">The sequence shown here is derived from an EMBL/GenBank/DDBJ whole genome shotgun (WGS) entry which is preliminary data.</text>
</comment>
<evidence type="ECO:0000313" key="2">
    <source>
        <dbReference type="Proteomes" id="UP000789366"/>
    </source>
</evidence>
<gene>
    <name evidence="1" type="ORF">SPELUC_LOCUS3295</name>
</gene>
<protein>
    <submittedName>
        <fullName evidence="1">9959_t:CDS:1</fullName>
    </submittedName>
</protein>
<sequence length="73" mass="8801">MSEHIEEDIYPTTLLTIKTYDDIYYNTQTTEDAIKFFEDLINMKISENGKIVEIDESKFKKWKYNKGKRVEEQ</sequence>
<keyword evidence="2" id="KW-1185">Reference proteome</keyword>